<feature type="transmembrane region" description="Helical" evidence="7">
    <location>
        <begin position="80"/>
        <end position="105"/>
    </location>
</feature>
<protein>
    <submittedName>
        <fullName evidence="8">Na+/phosphate symporter</fullName>
    </submittedName>
</protein>
<evidence type="ECO:0000256" key="7">
    <source>
        <dbReference type="SAM" id="Phobius"/>
    </source>
</evidence>
<keyword evidence="9" id="KW-1185">Reference proteome</keyword>
<feature type="transmembrane region" description="Helical" evidence="7">
    <location>
        <begin position="117"/>
        <end position="138"/>
    </location>
</feature>
<dbReference type="OrthoDB" id="9763003at2"/>
<dbReference type="GO" id="GO:0005436">
    <property type="term" value="F:sodium:phosphate symporter activity"/>
    <property type="evidence" value="ECO:0007669"/>
    <property type="project" value="InterPro"/>
</dbReference>
<dbReference type="GO" id="GO:0005886">
    <property type="term" value="C:plasma membrane"/>
    <property type="evidence" value="ECO:0007669"/>
    <property type="project" value="UniProtKB-SubCell"/>
</dbReference>
<feature type="transmembrane region" description="Helical" evidence="7">
    <location>
        <begin position="337"/>
        <end position="359"/>
    </location>
</feature>
<keyword evidence="4 7" id="KW-1133">Transmembrane helix</keyword>
<keyword evidence="3 7" id="KW-0812">Transmembrane</keyword>
<feature type="transmembrane region" description="Helical" evidence="7">
    <location>
        <begin position="308"/>
        <end position="331"/>
    </location>
</feature>
<dbReference type="GO" id="GO:0044341">
    <property type="term" value="P:sodium-dependent phosphate transport"/>
    <property type="evidence" value="ECO:0007669"/>
    <property type="project" value="InterPro"/>
</dbReference>
<dbReference type="NCBIfam" id="NF037997">
    <property type="entry name" value="Na_Pi_symport"/>
    <property type="match status" value="1"/>
</dbReference>
<dbReference type="Pfam" id="PF02690">
    <property type="entry name" value="Na_Pi_cotrans"/>
    <property type="match status" value="2"/>
</dbReference>
<evidence type="ECO:0000313" key="8">
    <source>
        <dbReference type="EMBL" id="AJK69796.1"/>
    </source>
</evidence>
<gene>
    <name evidence="8" type="ORF">B840_11120</name>
</gene>
<feature type="transmembrane region" description="Helical" evidence="7">
    <location>
        <begin position="226"/>
        <end position="246"/>
    </location>
</feature>
<sequence length="408" mass="42010">MTAERPRPLPLPGTQHSVNPKKIPAERDFVALSTFGASARWTVVAAAVLLMITSIYLILDGAQGIGAGPISHLFDLATNPLIGLLIGVLATASIQSSTTITTLTVAAVGTGGVSVPVAIPIILGANIGTTITASIVSFSYIGHRANFRRAFTSASLHTWFNVTFVAIAFILESLFHPLQRITGSVSDSLVGEGATSTGRGLFTVFAPFIENVGADGFLGAFLPHRVASVVSILLGTALVLAAVRILNSQLSILTAAATRTMLERASGASDALGVLSGSVITAAVQASSVTVSSLLPFAVSKSLKLREILAITLGANVGTTLMALLTALAVPGALGPYAVQAALVHVTFNTMGALLILLVSPLREWVIRLAELSGRLAARGYSVAAGTMFAGYFLIPAVIVVVYTLLTG</sequence>
<dbReference type="EMBL" id="CP007790">
    <property type="protein sequence ID" value="AJK69796.1"/>
    <property type="molecule type" value="Genomic_DNA"/>
</dbReference>
<keyword evidence="2" id="KW-1003">Cell membrane</keyword>
<dbReference type="InterPro" id="IPR003841">
    <property type="entry name" value="Na/Pi_transpt"/>
</dbReference>
<proteinExistence type="predicted"/>
<dbReference type="AlphaFoldDB" id="A0A0B6TYM1"/>
<dbReference type="PANTHER" id="PTHR10010">
    <property type="entry name" value="SOLUTE CARRIER FAMILY 34 SODIUM PHOSPHATE , MEMBER 2-RELATED"/>
    <property type="match status" value="1"/>
</dbReference>
<evidence type="ECO:0000313" key="9">
    <source>
        <dbReference type="Proteomes" id="UP000031928"/>
    </source>
</evidence>
<name>A0A0B6TYM1_9CORY</name>
<dbReference type="PANTHER" id="PTHR10010:SF46">
    <property type="entry name" value="SODIUM-DEPENDENT PHOSPHATE TRANSPORT PROTEIN 2B"/>
    <property type="match status" value="1"/>
</dbReference>
<evidence type="ECO:0000256" key="2">
    <source>
        <dbReference type="ARBA" id="ARBA00022475"/>
    </source>
</evidence>
<comment type="subcellular location">
    <subcellularLocation>
        <location evidence="1">Cell membrane</location>
        <topology evidence="1">Multi-pass membrane protein</topology>
    </subcellularLocation>
</comment>
<dbReference type="KEGG" id="cmq:B840_11120"/>
<evidence type="ECO:0000256" key="4">
    <source>
        <dbReference type="ARBA" id="ARBA00022989"/>
    </source>
</evidence>
<keyword evidence="5 7" id="KW-0472">Membrane</keyword>
<feature type="transmembrane region" description="Helical" evidence="7">
    <location>
        <begin position="380"/>
        <end position="406"/>
    </location>
</feature>
<feature type="transmembrane region" description="Helical" evidence="7">
    <location>
        <begin position="39"/>
        <end position="59"/>
    </location>
</feature>
<dbReference type="Proteomes" id="UP000031928">
    <property type="component" value="Chromosome"/>
</dbReference>
<evidence type="ECO:0000256" key="5">
    <source>
        <dbReference type="ARBA" id="ARBA00023136"/>
    </source>
</evidence>
<evidence type="ECO:0000256" key="3">
    <source>
        <dbReference type="ARBA" id="ARBA00022692"/>
    </source>
</evidence>
<evidence type="ECO:0000256" key="6">
    <source>
        <dbReference type="SAM" id="MobiDB-lite"/>
    </source>
</evidence>
<evidence type="ECO:0000256" key="1">
    <source>
        <dbReference type="ARBA" id="ARBA00004651"/>
    </source>
</evidence>
<accession>A0A0B6TYM1</accession>
<feature type="transmembrane region" description="Helical" evidence="7">
    <location>
        <begin position="150"/>
        <end position="171"/>
    </location>
</feature>
<organism evidence="8 9">
    <name type="scientific">Corynebacterium marinum DSM 44953</name>
    <dbReference type="NCBI Taxonomy" id="1224162"/>
    <lineage>
        <taxon>Bacteria</taxon>
        <taxon>Bacillati</taxon>
        <taxon>Actinomycetota</taxon>
        <taxon>Actinomycetes</taxon>
        <taxon>Mycobacteriales</taxon>
        <taxon>Corynebacteriaceae</taxon>
        <taxon>Corynebacterium</taxon>
    </lineage>
</organism>
<reference evidence="8 9" key="1">
    <citation type="submission" date="2014-05" db="EMBL/GenBank/DDBJ databases">
        <title>Complete genome sequence of Corynebacterium marinum DSM 44953.</title>
        <authorList>
            <person name="Schaffert L."/>
            <person name="Albersmeier A."/>
            <person name="Kalinowski J."/>
            <person name="Ruckert C."/>
        </authorList>
    </citation>
    <scope>NUCLEOTIDE SEQUENCE [LARGE SCALE GENOMIC DNA]</scope>
    <source>
        <strain evidence="8 9">DSM 44953</strain>
    </source>
</reference>
<feature type="region of interest" description="Disordered" evidence="6">
    <location>
        <begin position="1"/>
        <end position="20"/>
    </location>
</feature>
<dbReference type="HOGENOM" id="CLU_025063_2_1_11"/>